<dbReference type="PROSITE" id="PS50048">
    <property type="entry name" value="ZN2_CY6_FUNGAL_2"/>
    <property type="match status" value="1"/>
</dbReference>
<dbReference type="AlphaFoldDB" id="A0A8K0JHQ1"/>
<dbReference type="CDD" id="cd00067">
    <property type="entry name" value="GAL4"/>
    <property type="match status" value="1"/>
</dbReference>
<evidence type="ECO:0000256" key="3">
    <source>
        <dbReference type="SAM" id="MobiDB-lite"/>
    </source>
</evidence>
<sequence>MTDQAVSNFNRPRSRFTRSNRGCLTCRQQKVKCDESHPVCQKCTFRERRCEWPTAEQLVRPRRRRRTGANIATEKDTGGHSVQWHWNEEQQSGIGMTRNDEEGPAQAMSLSPSRNEASLRIFEERSSSQQHPLAPGSFSPPGNMLPSPAFSPTGPYNPFADLFQFVRDDSALRLPPVLDSVDRSGLANRRKHGTGQGSHQLDDLTEQEGLSRPIPDTEIVLVNGINIKALANAASYEDELVEFGPLGVSFHDDSRPSTSSHALTSAFPSPFSLQLFHHFLNYTSRILITMGNIGPNPLLTICASARLLDTACAGSAALRMSILSASTAHLISEAGERSSSSGNSSWIAGWASLKKSLQGLGEMFRKAAVANIVLAENDGTDQFDSILATCIILIIRDVISAGSTWQEDMEYAIRLVSQRGGAMAVINEEGGNFTRRFLVENLVVHDIFSCFVTNKEPALLVKFDPWWFECQEMSRTRWEWESVERTFGVSRGMIDLLARVVSLNAQKQRLGLDFRSGSVMATKMEKHVRAQADSLLLELDVWSNGLNVVPRGARVSCGDLLYRYMLNAYILGEILDKPISSPRVVASIDYCLELCSEASAMRMTVMLVWPLLICGTLCLPPVRERVTGLLDAFAWDYCDDLKAARRLMLEQWDQIDNHGGRQSWTDLMKKLDLNVLLI</sequence>
<dbReference type="PANTHER" id="PTHR37534">
    <property type="entry name" value="TRANSCRIPTIONAL ACTIVATOR PROTEIN UGA3"/>
    <property type="match status" value="1"/>
</dbReference>
<dbReference type="EMBL" id="JABELV010000153">
    <property type="protein sequence ID" value="KAG7529372.1"/>
    <property type="molecule type" value="Genomic_DNA"/>
</dbReference>
<dbReference type="GO" id="GO:0005634">
    <property type="term" value="C:nucleus"/>
    <property type="evidence" value="ECO:0007669"/>
    <property type="project" value="UniProtKB-SubCell"/>
</dbReference>
<dbReference type="InterPro" id="IPR021858">
    <property type="entry name" value="Fun_TF"/>
</dbReference>
<reference evidence="5" key="1">
    <citation type="submission" date="2020-04" db="EMBL/GenBank/DDBJ databases">
        <title>Analysis of mating type loci in Filobasidium floriforme.</title>
        <authorList>
            <person name="Nowrousian M."/>
        </authorList>
    </citation>
    <scope>NUCLEOTIDE SEQUENCE</scope>
    <source>
        <strain evidence="5">CBS 6242</strain>
    </source>
</reference>
<comment type="caution">
    <text evidence="5">The sequence shown here is derived from an EMBL/GenBank/DDBJ whole genome shotgun (WGS) entry which is preliminary data.</text>
</comment>
<dbReference type="PANTHER" id="PTHR37534:SF20">
    <property type="entry name" value="PRO1A C6 ZINK-FINGER PROTEIN"/>
    <property type="match status" value="1"/>
</dbReference>
<evidence type="ECO:0000256" key="2">
    <source>
        <dbReference type="ARBA" id="ARBA00023242"/>
    </source>
</evidence>
<evidence type="ECO:0000256" key="1">
    <source>
        <dbReference type="ARBA" id="ARBA00004123"/>
    </source>
</evidence>
<evidence type="ECO:0000313" key="5">
    <source>
        <dbReference type="EMBL" id="KAG7529372.1"/>
    </source>
</evidence>
<dbReference type="GO" id="GO:0008270">
    <property type="term" value="F:zinc ion binding"/>
    <property type="evidence" value="ECO:0007669"/>
    <property type="project" value="InterPro"/>
</dbReference>
<evidence type="ECO:0000313" key="6">
    <source>
        <dbReference type="Proteomes" id="UP000812966"/>
    </source>
</evidence>
<organism evidence="5 6">
    <name type="scientific">Filobasidium floriforme</name>
    <dbReference type="NCBI Taxonomy" id="5210"/>
    <lineage>
        <taxon>Eukaryota</taxon>
        <taxon>Fungi</taxon>
        <taxon>Dikarya</taxon>
        <taxon>Basidiomycota</taxon>
        <taxon>Agaricomycotina</taxon>
        <taxon>Tremellomycetes</taxon>
        <taxon>Filobasidiales</taxon>
        <taxon>Filobasidiaceae</taxon>
        <taxon>Filobasidium</taxon>
    </lineage>
</organism>
<feature type="domain" description="Zn(2)-C6 fungal-type" evidence="4">
    <location>
        <begin position="22"/>
        <end position="52"/>
    </location>
</feature>
<feature type="region of interest" description="Disordered" evidence="3">
    <location>
        <begin position="94"/>
        <end position="115"/>
    </location>
</feature>
<dbReference type="GO" id="GO:0000981">
    <property type="term" value="F:DNA-binding transcription factor activity, RNA polymerase II-specific"/>
    <property type="evidence" value="ECO:0007669"/>
    <property type="project" value="InterPro"/>
</dbReference>
<accession>A0A8K0JHQ1</accession>
<dbReference type="Pfam" id="PF00172">
    <property type="entry name" value="Zn_clus"/>
    <property type="match status" value="1"/>
</dbReference>
<evidence type="ECO:0000259" key="4">
    <source>
        <dbReference type="PROSITE" id="PS50048"/>
    </source>
</evidence>
<proteinExistence type="predicted"/>
<name>A0A8K0JHQ1_9TREE</name>
<keyword evidence="6" id="KW-1185">Reference proteome</keyword>
<gene>
    <name evidence="5" type="ORF">FFLO_05724</name>
</gene>
<dbReference type="Gene3D" id="4.10.240.10">
    <property type="entry name" value="Zn(2)-C6 fungal-type DNA-binding domain"/>
    <property type="match status" value="1"/>
</dbReference>
<protein>
    <recommendedName>
        <fullName evidence="4">Zn(2)-C6 fungal-type domain-containing protein</fullName>
    </recommendedName>
</protein>
<dbReference type="InterPro" id="IPR036864">
    <property type="entry name" value="Zn2-C6_fun-type_DNA-bd_sf"/>
</dbReference>
<dbReference type="PROSITE" id="PS00463">
    <property type="entry name" value="ZN2_CY6_FUNGAL_1"/>
    <property type="match status" value="1"/>
</dbReference>
<dbReference type="Pfam" id="PF11951">
    <property type="entry name" value="Fungal_trans_2"/>
    <property type="match status" value="1"/>
</dbReference>
<dbReference type="Proteomes" id="UP000812966">
    <property type="component" value="Unassembled WGS sequence"/>
</dbReference>
<dbReference type="SMART" id="SM00066">
    <property type="entry name" value="GAL4"/>
    <property type="match status" value="1"/>
</dbReference>
<dbReference type="SUPFAM" id="SSF57701">
    <property type="entry name" value="Zn2/Cys6 DNA-binding domain"/>
    <property type="match status" value="1"/>
</dbReference>
<comment type="subcellular location">
    <subcellularLocation>
        <location evidence="1">Nucleus</location>
    </subcellularLocation>
</comment>
<dbReference type="InterPro" id="IPR001138">
    <property type="entry name" value="Zn2Cys6_DnaBD"/>
</dbReference>
<feature type="region of interest" description="Disordered" evidence="3">
    <location>
        <begin position="185"/>
        <end position="210"/>
    </location>
</feature>
<keyword evidence="2" id="KW-0539">Nucleus</keyword>
<dbReference type="OrthoDB" id="5419315at2759"/>